<accession>A0A9D4PRD7</accession>
<keyword evidence="3" id="KW-1185">Reference proteome</keyword>
<protein>
    <submittedName>
        <fullName evidence="2">Uncharacterized protein</fullName>
    </submittedName>
</protein>
<feature type="compositionally biased region" description="Low complexity" evidence="1">
    <location>
        <begin position="102"/>
        <end position="114"/>
    </location>
</feature>
<gene>
    <name evidence="2" type="ORF">HPB52_020640</name>
</gene>
<evidence type="ECO:0000313" key="3">
    <source>
        <dbReference type="Proteomes" id="UP000821837"/>
    </source>
</evidence>
<reference evidence="2" key="2">
    <citation type="submission" date="2021-09" db="EMBL/GenBank/DDBJ databases">
        <authorList>
            <person name="Jia N."/>
            <person name="Wang J."/>
            <person name="Shi W."/>
            <person name="Du L."/>
            <person name="Sun Y."/>
            <person name="Zhan W."/>
            <person name="Jiang J."/>
            <person name="Wang Q."/>
            <person name="Zhang B."/>
            <person name="Ji P."/>
            <person name="Sakyi L.B."/>
            <person name="Cui X."/>
            <person name="Yuan T."/>
            <person name="Jiang B."/>
            <person name="Yang W."/>
            <person name="Lam T.T.-Y."/>
            <person name="Chang Q."/>
            <person name="Ding S."/>
            <person name="Wang X."/>
            <person name="Zhu J."/>
            <person name="Ruan X."/>
            <person name="Zhao L."/>
            <person name="Wei J."/>
            <person name="Que T."/>
            <person name="Du C."/>
            <person name="Cheng J."/>
            <person name="Dai P."/>
            <person name="Han X."/>
            <person name="Huang E."/>
            <person name="Gao Y."/>
            <person name="Liu J."/>
            <person name="Shao H."/>
            <person name="Ye R."/>
            <person name="Li L."/>
            <person name="Wei W."/>
            <person name="Wang X."/>
            <person name="Wang C."/>
            <person name="Huo Q."/>
            <person name="Li W."/>
            <person name="Guo W."/>
            <person name="Chen H."/>
            <person name="Chen S."/>
            <person name="Zhou L."/>
            <person name="Zhou L."/>
            <person name="Ni X."/>
            <person name="Tian J."/>
            <person name="Zhou Y."/>
            <person name="Sheng Y."/>
            <person name="Liu T."/>
            <person name="Pan Y."/>
            <person name="Xia L."/>
            <person name="Li J."/>
            <person name="Zhao F."/>
            <person name="Cao W."/>
        </authorList>
    </citation>
    <scope>NUCLEOTIDE SEQUENCE</scope>
    <source>
        <strain evidence="2">Rsan-2018</strain>
        <tissue evidence="2">Larvae</tissue>
    </source>
</reference>
<dbReference type="EMBL" id="JABSTV010001252">
    <property type="protein sequence ID" value="KAH7948342.1"/>
    <property type="molecule type" value="Genomic_DNA"/>
</dbReference>
<feature type="region of interest" description="Disordered" evidence="1">
    <location>
        <begin position="78"/>
        <end position="128"/>
    </location>
</feature>
<sequence length="148" mass="16353">MSPQQRRIKPNAAATSAEYARAAAASSGRSSSPLELYNVLVSEARNSLNIAVRFYGSREEGRQLAKRVVYALVVAPPKRSYHRKKSQAPSKVKEKDIEEFEPGPSTSSAASKKPSLPPDAFRLKKPKKGFATAKQRLGKILKIHKMIY</sequence>
<evidence type="ECO:0000256" key="1">
    <source>
        <dbReference type="SAM" id="MobiDB-lite"/>
    </source>
</evidence>
<proteinExistence type="predicted"/>
<comment type="caution">
    <text evidence="2">The sequence shown here is derived from an EMBL/GenBank/DDBJ whole genome shotgun (WGS) entry which is preliminary data.</text>
</comment>
<name>A0A9D4PRD7_RHISA</name>
<dbReference type="Proteomes" id="UP000821837">
    <property type="component" value="Chromosome 6"/>
</dbReference>
<evidence type="ECO:0000313" key="2">
    <source>
        <dbReference type="EMBL" id="KAH7948342.1"/>
    </source>
</evidence>
<dbReference type="AlphaFoldDB" id="A0A9D4PRD7"/>
<reference evidence="2" key="1">
    <citation type="journal article" date="2020" name="Cell">
        <title>Large-Scale Comparative Analyses of Tick Genomes Elucidate Their Genetic Diversity and Vector Capacities.</title>
        <authorList>
            <consortium name="Tick Genome and Microbiome Consortium (TIGMIC)"/>
            <person name="Jia N."/>
            <person name="Wang J."/>
            <person name="Shi W."/>
            <person name="Du L."/>
            <person name="Sun Y."/>
            <person name="Zhan W."/>
            <person name="Jiang J.F."/>
            <person name="Wang Q."/>
            <person name="Zhang B."/>
            <person name="Ji P."/>
            <person name="Bell-Sakyi L."/>
            <person name="Cui X.M."/>
            <person name="Yuan T.T."/>
            <person name="Jiang B.G."/>
            <person name="Yang W.F."/>
            <person name="Lam T.T."/>
            <person name="Chang Q.C."/>
            <person name="Ding S.J."/>
            <person name="Wang X.J."/>
            <person name="Zhu J.G."/>
            <person name="Ruan X.D."/>
            <person name="Zhao L."/>
            <person name="Wei J.T."/>
            <person name="Ye R.Z."/>
            <person name="Que T.C."/>
            <person name="Du C.H."/>
            <person name="Zhou Y.H."/>
            <person name="Cheng J.X."/>
            <person name="Dai P.F."/>
            <person name="Guo W.B."/>
            <person name="Han X.H."/>
            <person name="Huang E.J."/>
            <person name="Li L.F."/>
            <person name="Wei W."/>
            <person name="Gao Y.C."/>
            <person name="Liu J.Z."/>
            <person name="Shao H.Z."/>
            <person name="Wang X."/>
            <person name="Wang C.C."/>
            <person name="Yang T.C."/>
            <person name="Huo Q.B."/>
            <person name="Li W."/>
            <person name="Chen H.Y."/>
            <person name="Chen S.E."/>
            <person name="Zhou L.G."/>
            <person name="Ni X.B."/>
            <person name="Tian J.H."/>
            <person name="Sheng Y."/>
            <person name="Liu T."/>
            <person name="Pan Y.S."/>
            <person name="Xia L.Y."/>
            <person name="Li J."/>
            <person name="Zhao F."/>
            <person name="Cao W.C."/>
        </authorList>
    </citation>
    <scope>NUCLEOTIDE SEQUENCE</scope>
    <source>
        <strain evidence="2">Rsan-2018</strain>
    </source>
</reference>
<dbReference type="VEuPathDB" id="VectorBase:RSAN_039452"/>
<organism evidence="2 3">
    <name type="scientific">Rhipicephalus sanguineus</name>
    <name type="common">Brown dog tick</name>
    <name type="synonym">Ixodes sanguineus</name>
    <dbReference type="NCBI Taxonomy" id="34632"/>
    <lineage>
        <taxon>Eukaryota</taxon>
        <taxon>Metazoa</taxon>
        <taxon>Ecdysozoa</taxon>
        <taxon>Arthropoda</taxon>
        <taxon>Chelicerata</taxon>
        <taxon>Arachnida</taxon>
        <taxon>Acari</taxon>
        <taxon>Parasitiformes</taxon>
        <taxon>Ixodida</taxon>
        <taxon>Ixodoidea</taxon>
        <taxon>Ixodidae</taxon>
        <taxon>Rhipicephalinae</taxon>
        <taxon>Rhipicephalus</taxon>
        <taxon>Rhipicephalus</taxon>
    </lineage>
</organism>